<sequence>KEAAMIVLRKLLPKIRLDADEQIPSEVLEKLIVKHGDFMDSLKVVRPSAMREVLVETPTIGWSDVGGLDKVKQELYEAVEWPLKYPESFKRIGIRPSRGILLYGPPGTGKTLLAKAVAKESEANFIHIKGPSLLSMWVGKSEEGMRKVFERARQVSPCIIFFDEIDALAGKRGFETGTKVTERVLNQMLAEMDGLEDLNDVLVIGATNRPDMLDPGLLRPGRFDKVLLVGSPEEEGRLQVLKIHTKNMPLAKDVNLADFAKKTTGYTGADIEALVREAGMVALRESKETKNVKGKHFNEAFKKIKPSVSKPLLEVYKKIEDNFLKSAKAALPLEGSYLG</sequence>
<evidence type="ECO:0000259" key="4">
    <source>
        <dbReference type="SMART" id="SM00382"/>
    </source>
</evidence>
<dbReference type="FunFam" id="3.40.50.300:FF:000018">
    <property type="entry name" value="Cell division control 48"/>
    <property type="match status" value="1"/>
</dbReference>
<dbReference type="GO" id="GO:0005524">
    <property type="term" value="F:ATP binding"/>
    <property type="evidence" value="ECO:0007669"/>
    <property type="project" value="UniProtKB-KW"/>
</dbReference>
<dbReference type="InterPro" id="IPR041569">
    <property type="entry name" value="AAA_lid_3"/>
</dbReference>
<dbReference type="PANTHER" id="PTHR23077">
    <property type="entry name" value="AAA-FAMILY ATPASE"/>
    <property type="match status" value="1"/>
</dbReference>
<comment type="caution">
    <text evidence="5">The sequence shown here is derived from an EMBL/GenBank/DDBJ whole genome shotgun (WGS) entry which is preliminary data.</text>
</comment>
<dbReference type="Pfam" id="PF17862">
    <property type="entry name" value="AAA_lid_3"/>
    <property type="match status" value="1"/>
</dbReference>
<keyword evidence="1" id="KW-0677">Repeat</keyword>
<accession>A0A0F8XFT1</accession>
<dbReference type="InterPro" id="IPR003959">
    <property type="entry name" value="ATPase_AAA_core"/>
</dbReference>
<evidence type="ECO:0000256" key="2">
    <source>
        <dbReference type="ARBA" id="ARBA00022741"/>
    </source>
</evidence>
<dbReference type="FunFam" id="1.10.8.60:FF:000038">
    <property type="entry name" value="spermatogenesis-associated protein 5-like protein 1"/>
    <property type="match status" value="1"/>
</dbReference>
<dbReference type="InterPro" id="IPR003593">
    <property type="entry name" value="AAA+_ATPase"/>
</dbReference>
<keyword evidence="2" id="KW-0547">Nucleotide-binding</keyword>
<dbReference type="CDD" id="cd19511">
    <property type="entry name" value="RecA-like_CDC48_r2-like"/>
    <property type="match status" value="1"/>
</dbReference>
<proteinExistence type="predicted"/>
<evidence type="ECO:0000256" key="3">
    <source>
        <dbReference type="ARBA" id="ARBA00022840"/>
    </source>
</evidence>
<reference evidence="5" key="1">
    <citation type="journal article" date="2015" name="Nature">
        <title>Complex archaea that bridge the gap between prokaryotes and eukaryotes.</title>
        <authorList>
            <person name="Spang A."/>
            <person name="Saw J.H."/>
            <person name="Jorgensen S.L."/>
            <person name="Zaremba-Niedzwiedzka K."/>
            <person name="Martijn J."/>
            <person name="Lind A.E."/>
            <person name="van Eijk R."/>
            <person name="Schleper C."/>
            <person name="Guy L."/>
            <person name="Ettema T.J."/>
        </authorList>
    </citation>
    <scope>NUCLEOTIDE SEQUENCE</scope>
</reference>
<dbReference type="Pfam" id="PF00004">
    <property type="entry name" value="AAA"/>
    <property type="match status" value="1"/>
</dbReference>
<protein>
    <recommendedName>
        <fullName evidence="4">AAA+ ATPase domain-containing protein</fullName>
    </recommendedName>
</protein>
<gene>
    <name evidence="5" type="ORF">LCGC14_3030340</name>
</gene>
<dbReference type="SUPFAM" id="SSF52540">
    <property type="entry name" value="P-loop containing nucleoside triphosphate hydrolases"/>
    <property type="match status" value="1"/>
</dbReference>
<dbReference type="InterPro" id="IPR027417">
    <property type="entry name" value="P-loop_NTPase"/>
</dbReference>
<feature type="domain" description="AAA+ ATPase" evidence="4">
    <location>
        <begin position="96"/>
        <end position="233"/>
    </location>
</feature>
<dbReference type="Gene3D" id="1.10.8.60">
    <property type="match status" value="1"/>
</dbReference>
<name>A0A0F8XFT1_9ZZZZ</name>
<dbReference type="SMART" id="SM00382">
    <property type="entry name" value="AAA"/>
    <property type="match status" value="1"/>
</dbReference>
<evidence type="ECO:0000256" key="1">
    <source>
        <dbReference type="ARBA" id="ARBA00022737"/>
    </source>
</evidence>
<dbReference type="InterPro" id="IPR050168">
    <property type="entry name" value="AAA_ATPase_domain"/>
</dbReference>
<dbReference type="GO" id="GO:0016887">
    <property type="term" value="F:ATP hydrolysis activity"/>
    <property type="evidence" value="ECO:0007669"/>
    <property type="project" value="InterPro"/>
</dbReference>
<dbReference type="Gene3D" id="3.40.50.300">
    <property type="entry name" value="P-loop containing nucleotide triphosphate hydrolases"/>
    <property type="match status" value="1"/>
</dbReference>
<dbReference type="AlphaFoldDB" id="A0A0F8XFT1"/>
<organism evidence="5">
    <name type="scientific">marine sediment metagenome</name>
    <dbReference type="NCBI Taxonomy" id="412755"/>
    <lineage>
        <taxon>unclassified sequences</taxon>
        <taxon>metagenomes</taxon>
        <taxon>ecological metagenomes</taxon>
    </lineage>
</organism>
<dbReference type="EMBL" id="LAZR01063263">
    <property type="protein sequence ID" value="KKK59840.1"/>
    <property type="molecule type" value="Genomic_DNA"/>
</dbReference>
<dbReference type="PANTHER" id="PTHR23077:SF171">
    <property type="entry name" value="NUCLEAR VALOSIN-CONTAINING PROTEIN-LIKE"/>
    <property type="match status" value="1"/>
</dbReference>
<keyword evidence="3" id="KW-0067">ATP-binding</keyword>
<feature type="non-terminal residue" evidence="5">
    <location>
        <position position="1"/>
    </location>
</feature>
<evidence type="ECO:0000313" key="5">
    <source>
        <dbReference type="EMBL" id="KKK59840.1"/>
    </source>
</evidence>